<dbReference type="Proteomes" id="UP000013085">
    <property type="component" value="Unassembled WGS sequence"/>
</dbReference>
<accession>A0A0E2H8L2</accession>
<dbReference type="HOGENOM" id="CLU_2341802_0_0_9"/>
<comment type="caution">
    <text evidence="1">The sequence shown here is derived from an EMBL/GenBank/DDBJ whole genome shotgun (WGS) entry which is preliminary data.</text>
</comment>
<gene>
    <name evidence="1" type="ORF">HMPREF1090_03145</name>
</gene>
<proteinExistence type="predicted"/>
<dbReference type="EMBL" id="AGYR01000035">
    <property type="protein sequence ID" value="ENZ13208.1"/>
    <property type="molecule type" value="Genomic_DNA"/>
</dbReference>
<dbReference type="AlphaFoldDB" id="A0A0E2H8L2"/>
<organism evidence="1 2">
    <name type="scientific">[Clostridium] clostridioforme 90A8</name>
    <dbReference type="NCBI Taxonomy" id="999408"/>
    <lineage>
        <taxon>Bacteria</taxon>
        <taxon>Bacillati</taxon>
        <taxon>Bacillota</taxon>
        <taxon>Clostridia</taxon>
        <taxon>Lachnospirales</taxon>
        <taxon>Lachnospiraceae</taxon>
        <taxon>Enterocloster</taxon>
    </lineage>
</organism>
<reference evidence="1 2" key="1">
    <citation type="submission" date="2013-01" db="EMBL/GenBank/DDBJ databases">
        <title>The Genome Sequence of Clostridium clostridioforme 90A8.</title>
        <authorList>
            <consortium name="The Broad Institute Genome Sequencing Platform"/>
            <person name="Earl A."/>
            <person name="Ward D."/>
            <person name="Feldgarden M."/>
            <person name="Gevers D."/>
            <person name="Courvalin P."/>
            <person name="Lambert T."/>
            <person name="Walker B."/>
            <person name="Young S.K."/>
            <person name="Zeng Q."/>
            <person name="Gargeya S."/>
            <person name="Fitzgerald M."/>
            <person name="Haas B."/>
            <person name="Abouelleil A."/>
            <person name="Alvarado L."/>
            <person name="Arachchi H.M."/>
            <person name="Berlin A.M."/>
            <person name="Chapman S.B."/>
            <person name="Dewar J."/>
            <person name="Goldberg J."/>
            <person name="Griggs A."/>
            <person name="Gujja S."/>
            <person name="Hansen M."/>
            <person name="Howarth C."/>
            <person name="Imamovic A."/>
            <person name="Larimer J."/>
            <person name="McCowan C."/>
            <person name="Murphy C."/>
            <person name="Neiman D."/>
            <person name="Pearson M."/>
            <person name="Priest M."/>
            <person name="Roberts A."/>
            <person name="Saif S."/>
            <person name="Shea T."/>
            <person name="Sisk P."/>
            <person name="Sykes S."/>
            <person name="Wortman J."/>
            <person name="Nusbaum C."/>
            <person name="Birren B."/>
        </authorList>
    </citation>
    <scope>NUCLEOTIDE SEQUENCE [LARGE SCALE GENOMIC DNA]</scope>
    <source>
        <strain evidence="1 2">90A8</strain>
    </source>
</reference>
<dbReference type="RefSeq" id="WP_002587629.1">
    <property type="nucleotide sequence ID" value="NZ_KB850977.1"/>
</dbReference>
<dbReference type="PATRIC" id="fig|999408.3.peg.3404"/>
<evidence type="ECO:0000313" key="2">
    <source>
        <dbReference type="Proteomes" id="UP000013085"/>
    </source>
</evidence>
<sequence>METVGLQERYREPEMVETGVSNAELKITPELSGRRDASAAHDRPGRVSRVMGTHMMVCSNRWLNEAAYGFRPVRDGSLFCFMEGYTIFFTYQNRNLS</sequence>
<name>A0A0E2H8L2_9FIRM</name>
<evidence type="ECO:0000313" key="1">
    <source>
        <dbReference type="EMBL" id="ENZ13208.1"/>
    </source>
</evidence>
<protein>
    <submittedName>
        <fullName evidence="1">Uncharacterized protein</fullName>
    </submittedName>
</protein>